<gene>
    <name evidence="1" type="ORF">HHI36_022769</name>
</gene>
<feature type="non-terminal residue" evidence="1">
    <location>
        <position position="1"/>
    </location>
</feature>
<proteinExistence type="predicted"/>
<dbReference type="AlphaFoldDB" id="A0ABD2N0U2"/>
<evidence type="ECO:0000313" key="1">
    <source>
        <dbReference type="EMBL" id="KAL3272289.1"/>
    </source>
</evidence>
<comment type="caution">
    <text evidence="1">The sequence shown here is derived from an EMBL/GenBank/DDBJ whole genome shotgun (WGS) entry which is preliminary data.</text>
</comment>
<name>A0ABD2N0U2_9CUCU</name>
<dbReference type="EMBL" id="JABFTP020000042">
    <property type="protein sequence ID" value="KAL3272289.1"/>
    <property type="molecule type" value="Genomic_DNA"/>
</dbReference>
<evidence type="ECO:0000313" key="2">
    <source>
        <dbReference type="Proteomes" id="UP001516400"/>
    </source>
</evidence>
<protein>
    <submittedName>
        <fullName evidence="1">Uncharacterized protein</fullName>
    </submittedName>
</protein>
<keyword evidence="2" id="KW-1185">Reference proteome</keyword>
<reference evidence="1 2" key="1">
    <citation type="journal article" date="2021" name="BMC Biol.">
        <title>Horizontally acquired antibacterial genes associated with adaptive radiation of ladybird beetles.</title>
        <authorList>
            <person name="Li H.S."/>
            <person name="Tang X.F."/>
            <person name="Huang Y.H."/>
            <person name="Xu Z.Y."/>
            <person name="Chen M.L."/>
            <person name="Du X.Y."/>
            <person name="Qiu B.Y."/>
            <person name="Chen P.T."/>
            <person name="Zhang W."/>
            <person name="Slipinski A."/>
            <person name="Escalona H.E."/>
            <person name="Waterhouse R.M."/>
            <person name="Zwick A."/>
            <person name="Pang H."/>
        </authorList>
    </citation>
    <scope>NUCLEOTIDE SEQUENCE [LARGE SCALE GENOMIC DNA]</scope>
    <source>
        <strain evidence="1">SYSU2018</strain>
    </source>
</reference>
<organism evidence="1 2">
    <name type="scientific">Cryptolaemus montrouzieri</name>
    <dbReference type="NCBI Taxonomy" id="559131"/>
    <lineage>
        <taxon>Eukaryota</taxon>
        <taxon>Metazoa</taxon>
        <taxon>Ecdysozoa</taxon>
        <taxon>Arthropoda</taxon>
        <taxon>Hexapoda</taxon>
        <taxon>Insecta</taxon>
        <taxon>Pterygota</taxon>
        <taxon>Neoptera</taxon>
        <taxon>Endopterygota</taxon>
        <taxon>Coleoptera</taxon>
        <taxon>Polyphaga</taxon>
        <taxon>Cucujiformia</taxon>
        <taxon>Coccinelloidea</taxon>
        <taxon>Coccinellidae</taxon>
        <taxon>Scymninae</taxon>
        <taxon>Scymnini</taxon>
        <taxon>Cryptolaemus</taxon>
    </lineage>
</organism>
<accession>A0ABD2N0U2</accession>
<sequence length="99" mass="11538">EEVHFNEDIVMLNSSNNIEYHDLELLTSDVENVLEDNMVHEGVKSAEENIREQTIPSENDEKIELSNNDVETDHSEIDEQAQLLQKERKTVLRCRTKTK</sequence>
<dbReference type="Proteomes" id="UP001516400">
    <property type="component" value="Unassembled WGS sequence"/>
</dbReference>